<evidence type="ECO:0000313" key="40">
    <source>
        <dbReference type="Proteomes" id="UP000028990"/>
    </source>
</evidence>
<reference evidence="39 40" key="1">
    <citation type="submission" date="2013-11" db="EMBL/GenBank/DDBJ databases">
        <title>The Damaraland mole rat (Fukomys damarensis) genome and evolution of African mole rats.</title>
        <authorList>
            <person name="Gladyshev V.N."/>
            <person name="Fang X."/>
        </authorList>
    </citation>
    <scope>NUCLEOTIDE SEQUENCE [LARGE SCALE GENOMIC DNA]</scope>
    <source>
        <tissue evidence="39">Liver</tissue>
    </source>
</reference>
<feature type="compositionally biased region" description="Basic and acidic residues" evidence="36">
    <location>
        <begin position="2188"/>
        <end position="2203"/>
    </location>
</feature>
<dbReference type="PANTHER" id="PTHR23193">
    <property type="entry name" value="NUCLEAR PORE COMPLEX PROTEIN NUP"/>
    <property type="match status" value="1"/>
</dbReference>
<dbReference type="InterPro" id="IPR022164">
    <property type="entry name" value="Kinesin-like"/>
</dbReference>
<dbReference type="PRINTS" id="PR00380">
    <property type="entry name" value="KINESINHEAVY"/>
</dbReference>
<dbReference type="Gene3D" id="3.40.850.10">
    <property type="entry name" value="Kinesin motor domain"/>
    <property type="match status" value="1"/>
</dbReference>
<feature type="domain" description="RanBP2-type" evidence="38">
    <location>
        <begin position="2516"/>
        <end position="2545"/>
    </location>
</feature>
<keyword evidence="5" id="KW-0813">Transport</keyword>
<feature type="region of interest" description="Disordered" evidence="36">
    <location>
        <begin position="1891"/>
        <end position="1924"/>
    </location>
</feature>
<evidence type="ECO:0000256" key="16">
    <source>
        <dbReference type="ARBA" id="ARBA00022840"/>
    </source>
</evidence>
<evidence type="ECO:0000256" key="13">
    <source>
        <dbReference type="ARBA" id="ARBA00022771"/>
    </source>
</evidence>
<evidence type="ECO:0000256" key="33">
    <source>
        <dbReference type="PROSITE-ProRule" id="PRU00283"/>
    </source>
</evidence>
<dbReference type="Pfam" id="PF00498">
    <property type="entry name" value="FHA"/>
    <property type="match status" value="1"/>
</dbReference>
<feature type="compositionally biased region" description="Polar residues" evidence="36">
    <location>
        <begin position="1532"/>
        <end position="1542"/>
    </location>
</feature>
<dbReference type="InterPro" id="IPR036961">
    <property type="entry name" value="Kinesin_motor_dom_sf"/>
</dbReference>
<keyword evidence="14" id="KW-0509">mRNA transport</keyword>
<feature type="region of interest" description="Disordered" evidence="36">
    <location>
        <begin position="1968"/>
        <end position="2023"/>
    </location>
</feature>
<dbReference type="SMART" id="SM00129">
    <property type="entry name" value="KISc"/>
    <property type="match status" value="1"/>
</dbReference>
<comment type="subunit">
    <text evidence="32">Part of the nuclear pore complex (NPC). Interacts with TPR (via coiled coil region); the interaction is direct and provides a link between the core structure and the TPR-containing nuclear basket of the nuclear pore complex (NPC). Interacts with HIKESHI. Interacts with SENP2. Interacts with XPO5. Interacts with RAN; the interaction occurs in a GTP- and GDP-independent manner. Interacts with MCM3AP; this interaction is required for MCM3AP localization at the nuclear pore complex. Interacts with MAPK1.</text>
</comment>
<evidence type="ECO:0000256" key="3">
    <source>
        <dbReference type="ARBA" id="ARBA00004245"/>
    </source>
</evidence>
<comment type="cofactor">
    <cofactor evidence="1">
        <name>Zn(2+)</name>
        <dbReference type="ChEBI" id="CHEBI:29105"/>
    </cofactor>
</comment>
<evidence type="ECO:0000256" key="4">
    <source>
        <dbReference type="ARBA" id="ARBA00004567"/>
    </source>
</evidence>
<dbReference type="InterPro" id="IPR013913">
    <property type="entry name" value="Nup153_N"/>
</dbReference>
<keyword evidence="20 35" id="KW-0175">Coiled coil</keyword>
<comment type="subcellular location">
    <subcellularLocation>
        <location evidence="3">Cytoplasm</location>
        <location evidence="3">Cytoskeleton</location>
    </subcellularLocation>
    <subcellularLocation>
        <location evidence="2">Nucleus membrane</location>
    </subcellularLocation>
    <subcellularLocation>
        <location evidence="4">Nucleus</location>
        <location evidence="4">Nuclear pore complex</location>
    </subcellularLocation>
</comment>
<evidence type="ECO:0000256" key="24">
    <source>
        <dbReference type="ARBA" id="ARBA00023175"/>
    </source>
</evidence>
<dbReference type="FunFam" id="2.60.200.20:FF:000002">
    <property type="entry name" value="Kinesin family member 13A"/>
    <property type="match status" value="1"/>
</dbReference>
<evidence type="ECO:0000259" key="38">
    <source>
        <dbReference type="PROSITE" id="PS50199"/>
    </source>
</evidence>
<keyword evidence="18" id="KW-0653">Protein transport</keyword>
<dbReference type="InterPro" id="IPR027417">
    <property type="entry name" value="P-loop_NTPase"/>
</dbReference>
<evidence type="ECO:0000256" key="8">
    <source>
        <dbReference type="ARBA" id="ARBA00022553"/>
    </source>
</evidence>
<keyword evidence="8" id="KW-0597">Phosphoprotein</keyword>
<dbReference type="GO" id="GO:0042405">
    <property type="term" value="C:nuclear inclusion body"/>
    <property type="evidence" value="ECO:0007669"/>
    <property type="project" value="UniProtKB-ARBA"/>
</dbReference>
<dbReference type="InterPro" id="IPR001876">
    <property type="entry name" value="Znf_RanBP2"/>
</dbReference>
<dbReference type="STRING" id="885580.ENSFDAP00000021950"/>
<feature type="compositionally biased region" description="Basic and acidic residues" evidence="36">
    <location>
        <begin position="2914"/>
        <end position="2923"/>
    </location>
</feature>
<dbReference type="GO" id="GO:0005874">
    <property type="term" value="C:microtubule"/>
    <property type="evidence" value="ECO:0007669"/>
    <property type="project" value="UniProtKB-KW"/>
</dbReference>
<evidence type="ECO:0000256" key="7">
    <source>
        <dbReference type="ARBA" id="ARBA00022499"/>
    </source>
</evidence>
<evidence type="ECO:0000256" key="23">
    <source>
        <dbReference type="ARBA" id="ARBA00023136"/>
    </source>
</evidence>
<keyword evidence="16 33" id="KW-0067">ATP-binding</keyword>
<dbReference type="SUPFAM" id="SSF90209">
    <property type="entry name" value="Ran binding protein zinc finger-like"/>
    <property type="match status" value="4"/>
</dbReference>
<feature type="region of interest" description="Disordered" evidence="36">
    <location>
        <begin position="2182"/>
        <end position="2218"/>
    </location>
</feature>
<keyword evidence="12 33" id="KW-0547">Nucleotide-binding</keyword>
<feature type="region of interest" description="Disordered" evidence="36">
    <location>
        <begin position="2294"/>
        <end position="2316"/>
    </location>
</feature>
<protein>
    <recommendedName>
        <fullName evidence="29">Nuclear pore complex protein Nup153</fullName>
    </recommendedName>
    <alternativeName>
        <fullName evidence="31">153 kDa nucleoporin</fullName>
    </alternativeName>
    <alternativeName>
        <fullName evidence="30">Nucleoporin Nup153</fullName>
    </alternativeName>
</protein>
<keyword evidence="10" id="KW-0479">Metal-binding</keyword>
<dbReference type="InterPro" id="IPR000253">
    <property type="entry name" value="FHA_dom"/>
</dbReference>
<evidence type="ECO:0000313" key="39">
    <source>
        <dbReference type="EMBL" id="KFO33820.1"/>
    </source>
</evidence>
<dbReference type="Pfam" id="PF16183">
    <property type="entry name" value="Kinesin_assoc"/>
    <property type="match status" value="1"/>
</dbReference>
<keyword evidence="19" id="KW-0811">Translocation</keyword>
<feature type="region of interest" description="Disordered" evidence="36">
    <location>
        <begin position="3245"/>
        <end position="3271"/>
    </location>
</feature>
<evidence type="ECO:0000256" key="15">
    <source>
        <dbReference type="ARBA" id="ARBA00022833"/>
    </source>
</evidence>
<evidence type="ECO:0000256" key="10">
    <source>
        <dbReference type="ARBA" id="ARBA00022723"/>
    </source>
</evidence>
<dbReference type="GO" id="GO:0003777">
    <property type="term" value="F:microtubule motor activity"/>
    <property type="evidence" value="ECO:0007669"/>
    <property type="project" value="InterPro"/>
</dbReference>
<dbReference type="PROSITE" id="PS50199">
    <property type="entry name" value="ZF_RANBP2_2"/>
    <property type="match status" value="4"/>
</dbReference>
<dbReference type="InterPro" id="IPR032405">
    <property type="entry name" value="Kinesin_assoc"/>
</dbReference>
<feature type="domain" description="RanBP2-type" evidence="38">
    <location>
        <begin position="2587"/>
        <end position="2616"/>
    </location>
</feature>
<dbReference type="GO" id="GO:0003677">
    <property type="term" value="F:DNA binding"/>
    <property type="evidence" value="ECO:0007669"/>
    <property type="project" value="UniProtKB-KW"/>
</dbReference>
<evidence type="ECO:0000256" key="32">
    <source>
        <dbReference type="ARBA" id="ARBA00093559"/>
    </source>
</evidence>
<dbReference type="Pfam" id="PF12473">
    <property type="entry name" value="DUF3694"/>
    <property type="match status" value="1"/>
</dbReference>
<feature type="compositionally biased region" description="Basic residues" evidence="36">
    <location>
        <begin position="3261"/>
        <end position="3271"/>
    </location>
</feature>
<dbReference type="GO" id="GO:0005524">
    <property type="term" value="F:ATP binding"/>
    <property type="evidence" value="ECO:0007669"/>
    <property type="project" value="UniProtKB-UniRule"/>
</dbReference>
<dbReference type="InterPro" id="IPR008984">
    <property type="entry name" value="SMAD_FHA_dom_sf"/>
</dbReference>
<dbReference type="SMART" id="SM00547">
    <property type="entry name" value="ZnF_RBZ"/>
    <property type="match status" value="4"/>
</dbReference>
<feature type="compositionally biased region" description="Low complexity" evidence="36">
    <location>
        <begin position="1899"/>
        <end position="1917"/>
    </location>
</feature>
<dbReference type="SUPFAM" id="SSF49879">
    <property type="entry name" value="SMAD/FHA domain"/>
    <property type="match status" value="1"/>
</dbReference>
<feature type="coiled-coil region" evidence="35">
    <location>
        <begin position="1160"/>
        <end position="1187"/>
    </location>
</feature>
<dbReference type="GO" id="GO:0008139">
    <property type="term" value="F:nuclear localization sequence binding"/>
    <property type="evidence" value="ECO:0007669"/>
    <property type="project" value="TreeGrafter"/>
</dbReference>
<evidence type="ECO:0000256" key="9">
    <source>
        <dbReference type="ARBA" id="ARBA00022701"/>
    </source>
</evidence>
<dbReference type="Pfam" id="PF00641">
    <property type="entry name" value="Zn_ribbon_RanBP"/>
    <property type="match status" value="4"/>
</dbReference>
<keyword evidence="9" id="KW-0493">Microtubule</keyword>
<name>A0A091DU79_FUKDA</name>
<feature type="compositionally biased region" description="Polar residues" evidence="36">
    <location>
        <begin position="2791"/>
        <end position="2801"/>
    </location>
</feature>
<evidence type="ECO:0000256" key="11">
    <source>
        <dbReference type="ARBA" id="ARBA00022737"/>
    </source>
</evidence>
<dbReference type="Gene3D" id="6.10.250.2520">
    <property type="match status" value="1"/>
</dbReference>
<dbReference type="CDD" id="cd22729">
    <property type="entry name" value="FHA_KIF13A"/>
    <property type="match status" value="1"/>
</dbReference>
<evidence type="ECO:0000256" key="28">
    <source>
        <dbReference type="ARBA" id="ARBA00060842"/>
    </source>
</evidence>
<keyword evidence="24 33" id="KW-0505">Motor protein</keyword>
<dbReference type="PROSITE" id="PS01358">
    <property type="entry name" value="ZF_RANBP2_1"/>
    <property type="match status" value="4"/>
</dbReference>
<feature type="region of interest" description="Disordered" evidence="36">
    <location>
        <begin position="1425"/>
        <end position="1490"/>
    </location>
</feature>
<dbReference type="Pfam" id="PF10599">
    <property type="entry name" value="Nup_retrotrp_bd"/>
    <property type="match status" value="1"/>
</dbReference>
<feature type="compositionally biased region" description="Basic and acidic residues" evidence="36">
    <location>
        <begin position="1476"/>
        <end position="1485"/>
    </location>
</feature>
<feature type="domain" description="RanBP2-type" evidence="38">
    <location>
        <begin position="2451"/>
        <end position="2481"/>
    </location>
</feature>
<feature type="compositionally biased region" description="Polar residues" evidence="36">
    <location>
        <begin position="1978"/>
        <end position="1987"/>
    </location>
</feature>
<keyword evidence="40" id="KW-1185">Reference proteome</keyword>
<evidence type="ECO:0000259" key="37">
    <source>
        <dbReference type="PROSITE" id="PS50067"/>
    </source>
</evidence>
<dbReference type="FunFam" id="4.10.1060.10:FF:000001">
    <property type="entry name" value="Nuclear pore complex protein Nup153"/>
    <property type="match status" value="3"/>
</dbReference>
<dbReference type="GO" id="GO:0008017">
    <property type="term" value="F:microtubule binding"/>
    <property type="evidence" value="ECO:0007669"/>
    <property type="project" value="InterPro"/>
</dbReference>
<proteinExistence type="inferred from homology"/>
<evidence type="ECO:0000256" key="21">
    <source>
        <dbReference type="ARBA" id="ARBA00023125"/>
    </source>
</evidence>
<evidence type="ECO:0000256" key="22">
    <source>
        <dbReference type="ARBA" id="ARBA00023132"/>
    </source>
</evidence>
<keyword evidence="26" id="KW-0539">Nucleus</keyword>
<feature type="compositionally biased region" description="Polar residues" evidence="36">
    <location>
        <begin position="2304"/>
        <end position="2316"/>
    </location>
</feature>
<evidence type="ECO:0000256" key="1">
    <source>
        <dbReference type="ARBA" id="ARBA00001947"/>
    </source>
</evidence>
<feature type="compositionally biased region" description="Polar residues" evidence="36">
    <location>
        <begin position="1793"/>
        <end position="1809"/>
    </location>
</feature>
<dbReference type="GO" id="GO:0034399">
    <property type="term" value="C:nuclear periphery"/>
    <property type="evidence" value="ECO:0007669"/>
    <property type="project" value="UniProtKB-ARBA"/>
</dbReference>
<dbReference type="PANTHER" id="PTHR23193:SF23">
    <property type="entry name" value="NUCLEAR PORE COMPLEX PROTEIN NUP153"/>
    <property type="match status" value="1"/>
</dbReference>
<dbReference type="Gene3D" id="4.10.1060.10">
    <property type="entry name" value="Zinc finger, RanBP2-type"/>
    <property type="match status" value="4"/>
</dbReference>
<dbReference type="Pfam" id="PF08604">
    <property type="entry name" value="Nup153"/>
    <property type="match status" value="1"/>
</dbReference>
<feature type="binding site" evidence="33">
    <location>
        <begin position="156"/>
        <end position="163"/>
    </location>
    <ligand>
        <name>ATP</name>
        <dbReference type="ChEBI" id="CHEBI:30616"/>
    </ligand>
</feature>
<comment type="function">
    <text evidence="27">Component of the nuclear pore complex (NPC), a complex required for the trafficking across the nuclear envelope. Functions as a scaffolding element in the nuclear phase of the NPC essential for normal nucleocytoplasmic transport of proteins and mRNAs. Involved in the quality control and retention of unspliced mRNAs in the nucleus; in association with TPR, regulates the nuclear export of unspliced mRNA species bearing constitutive transport element (CTE) in a NXF1- and KHDRBS1-independent manner. Mediates TPR anchoring to the nuclear membrane at NPC. The repeat-containing domain may be involved in anchoring other components of the NPC to the pore membrane. Possible DNA-binding subunit of the nuclear pore complex (NPC).</text>
</comment>
<evidence type="ECO:0000256" key="6">
    <source>
        <dbReference type="ARBA" id="ARBA00022490"/>
    </source>
</evidence>
<evidence type="ECO:0000256" key="12">
    <source>
        <dbReference type="ARBA" id="ARBA00022741"/>
    </source>
</evidence>
<dbReference type="GO" id="GO:0005737">
    <property type="term" value="C:cytoplasm"/>
    <property type="evidence" value="ECO:0007669"/>
    <property type="project" value="UniProtKB-ARBA"/>
</dbReference>
<evidence type="ECO:0000256" key="5">
    <source>
        <dbReference type="ARBA" id="ARBA00022448"/>
    </source>
</evidence>
<evidence type="ECO:0000256" key="17">
    <source>
        <dbReference type="ARBA" id="ARBA00022843"/>
    </source>
</evidence>
<evidence type="ECO:0000256" key="26">
    <source>
        <dbReference type="ARBA" id="ARBA00023242"/>
    </source>
</evidence>
<feature type="region of interest" description="Disordered" evidence="36">
    <location>
        <begin position="1532"/>
        <end position="1575"/>
    </location>
</feature>
<keyword evidence="23" id="KW-0472">Membrane</keyword>
<sequence length="3271" mass="355639">MGKDVQRMTADVTQHSVNDIVNPAVEDPMRGLLECSKISNPTPSELRLHHFPLHCCEPAHSVHYYLIKLCLCFLTIKCYVPFFVRCAQELRNPFTPTSPTVTVAALYQSWPLLGLCGRSRFREKYTTGQEVVFKCLGEGILEKAFQGYNACIFAYGQTGSGKSFSMMGHAEQLGLIPRLCCALFKRISVEQNESQTFKVEVSYMEIYNEKVRDLLDPKGSRQSLKVREHKVLGPYVDGLSQLAVTSFEDIESLMSEGNKSRTVAATNMNEESSRSHAVFNIIITQTLYDLQSGNSGEKVSKVSLVDLAGSERVSKTGAAGERLKEGSNINKSLTTLGLVISSLADQAAGKGKNKFVPYRDSVLTWLLKDNLGGNSQTSMIATISPAADNYEETLSTLRYADRAKRIVNHAVVNEDPNAKVIRELREEVEKLKEQLSQAEAMKAPELKEKLEESEKLIKELTVTWEEKLRKTEEIAQERQRQLESMGISLETSGIKVGDDKCYLVNLNADPALNELLVYYLKDHTRVGADTSQDIQLFGIGIQPEHCEIDIAGDGDVTLTPKESARSCVNGTLVCSSTQLWHGDRILWGNNHFFRINLPKRKRRDWLKDFEKETSPAEHDLDAASEASSEPDYNYEFAQMEVIMKTLNSNDPVQNVVQVLEKQYLEEKRSALEEQRLMYERELEQLRQQLSPERQPPSSGPDRLAYSSQTAQQKVTQWAEERDELFRQSLAKLREQLVKANTLVREANFLAEEMSKLTDYQVTLQIPAANLSANRKRGLIVSEPAIQVRRKGKSTQVWTIEKLENKLIDMRDLYQEWKEKIPEAKRLHGKRGDPFYEAQENHNLIGVANVFLECLFCDVKLQYAVPIISQQGEVAGRLHVEVMRVTGAVPERVVEDDSSENSSESGSLEVMDSSGEIIHRVKKLTCRVKIKEATGLPLSLSNFVFCQYTFWDQCESTVAAPVVDPDVLSPQTKDAQYTVTFAHCKDYVVNVTEEFLEFISDGALAIEVWGHRCAGNGSSIWEVDSLHAKTRTLHDRWNEVTRRIEMWISILELNELGEYAAVELHQAKDVNTGGIFQLRQGHSRRVQVTVKPVQHSGTLPLMIEAILSVSIGCVTARSTKLQRGLDSYQRDDEDGDDMDSYQEEDLNCVRERWSDALIKRREYLDEQIKKVSNKKEKTEDDVEREARLVEQWVGLTEERNAVLVPAPGSGIPGAPADWVPPSGMETHIPVLFLDLNADDLSASEQLVGPHASGVNSILPKEHGSQFFYLPIIKHSDDEVSATASWDSSVHDSVHLNRVTPQNERIYLIVKTTVQLSHPAAMELVLRKRIAANIYNKQSFTQSLKRRISLKNVFYSCGVTYEIVSNIPKATEEIEDRETLALLAARSENEGTADGETYIEKYTRGVLQAVTVKEALSTKARHIRRSLSTPNVHNVSSSRPDLSGFDDDDKSWPENQLDSSDYSSSYQDVACYGTLPRDSPRRSKEGCSSETPHALTVSPFKAFSPQPPKFFKPLMPVKEEYKRRIALEARPLLSQESMPPSQAHNPGCTVPSGSKGSSLPVEHNSKREKKIDSEEEENELEAINRKLLNSQPYIPEEFADFSVYNASLENREWFSSKVDLTNSHVMEKEVSRSPTTSSITSGYFSHSASNATLSDMVVPTSDSSDQLATQTKDTDSSEHSGPPLVHDFRPSSNRELTEVDRGLGKDKIIMVPFKENSALAKGSPSSQSIPEKNSKMLCRTALCSELEACPSKNGQPAREFSPREVTIERTTNILEDHSFTEFMGVSDGKDFDGLTDSSAGEPSSRRNLPNRTDNRSVPGRPQDTDELHSKLKNDQGILSRVTESVKNIVPGWLQRYFSKNEDACSCSTDTNEVPHWAEDRGDDRVMYASEENAEISDGRVTPEPAVSSAAEPSTTSTSSHYPDVLTRPSLHRSHLNFSMLESPALHCQPSTSSAFPIGSSGFSLVKEIKDSTSQHDDDNISTTSGFSSRASDKDIAVSKNTSLPHLWSPETDRSQSVSQHTASTSKKPAFNLSAFGTLSPSLGNSSNLKTSQLGDSPFYPGKTTYGGAAAAVRQSKLRNTPYQAPVRRQMKAKQLNAQSYGVTSSTARRILQSLEKMSSPLADVKRIPSVVSSLNSPFDRSGMDTTDIWAKRQKVDSQHPPVQRLMTPKPISIATNRTVYFKPSLTPSGELRKTNQRVDKKDNTGYEKNTTLRQNREQESGFSYPHFSIPAANGLSSGVGGGGGKMRRERTRFVASSKSLEEEEMDIPVLPKISLPISSSSLPTFNFSSPEITTSCPSSFSPSQSLTNKGQMTSPSNTGSPVFKFSSPIVISTEAVVLSPSSIRFTFSMPVAKTEITGSSSTSEPVISSSAQDNIAVNSINCKKQSEDYEGVLKPAKILKEGSVLDVLKSPGFASPKVDSVAAQPTMTSPEVYTRPAISTFSSGGVGFGERLKAGSSWQCDTCLLQNSVTDSKCIACQAAKLPPGETAKQTGTGTPSKSGKAALSASGIGFGDKFKPAIGSWDCDTCLVQNKPEAMKCVACETPKPGTGVKRPLTLIVVSESAVTTTASPSSCTVTSGTLGFGDKFKRPVGSWECPVCCVFNIAEDNKCVACMSEKAGTSVPASSSSTVPISVSSGSSLGLDKFKKPEGSWDCEVCLVQNKADSAKCVACGSAKPGTKSEFKGFSTSSSSSDPPALSFKFGFPSSSSAPSQTSASTGTFKFGDQVGFKIGVSSDSGSVNPVTEGFKFLKPTADFKFGFSYDSKTEEVKKDSKNDNNFKFGLSSSLSNPTSLAPFQFGLSNPGQQEKKEEPPKSSSAGFSFGTGVINPIPAATDTTVTSENKTSFSFGTIETKSVSVAPFTCKTTEAKKEEMSAAKGGFTFGNMETAPLSSASVFALGRTEEKQKETVTSTSLAFGKKADNEEPKCQPEFSFGNSEQTKDESSSKSLFSFNVSKPSEKESEQPAKAAFTFGAQTSTTSDQGTAKPLFSILNTSSSSSTAPATSTGGGIFGSSTSSSNPPVVAFVFGQASNPVSSSAFGNSAESSTSQSLLFSQDSKPAATSSTTGTAGNQFVFGSGASSNSTATSGFSFGATTTSSSAGSSFVFGPGPSVPSASPAFGANQTTLTFGQSQGASQPNPPSFGSISSSSALFSAGSQPVPSAFGTVSSSSQPSVFGQQPSQSAFGSGTTANSSSAFQFGSSTTNFNFTNNNPSGVFTFGANPSTPAASAQPSGSGSFPFSQSSAAFTVGSNGKNMFSSSGTSVPGRKIKTAVRRRK</sequence>
<feature type="compositionally biased region" description="Polar residues" evidence="36">
    <location>
        <begin position="3245"/>
        <end position="3257"/>
    </location>
</feature>
<feature type="coiled-coil region" evidence="35">
    <location>
        <begin position="418"/>
        <end position="463"/>
    </location>
</feature>
<evidence type="ECO:0000256" key="35">
    <source>
        <dbReference type="SAM" id="Coils"/>
    </source>
</evidence>
<dbReference type="Pfam" id="PF12423">
    <property type="entry name" value="KIF1B"/>
    <property type="match status" value="1"/>
</dbReference>
<evidence type="ECO:0000256" key="34">
    <source>
        <dbReference type="PROSITE-ProRule" id="PRU00322"/>
    </source>
</evidence>
<evidence type="ECO:0000256" key="14">
    <source>
        <dbReference type="ARBA" id="ARBA00022816"/>
    </source>
</evidence>
<dbReference type="Gene3D" id="2.60.200.20">
    <property type="match status" value="1"/>
</dbReference>
<feature type="region of interest" description="Disordered" evidence="36">
    <location>
        <begin position="2898"/>
        <end position="2961"/>
    </location>
</feature>
<feature type="region of interest" description="Disordered" evidence="36">
    <location>
        <begin position="687"/>
        <end position="711"/>
    </location>
</feature>
<dbReference type="GO" id="GO:0044615">
    <property type="term" value="C:nuclear pore nuclear basket"/>
    <property type="evidence" value="ECO:0007669"/>
    <property type="project" value="UniProtKB-ARBA"/>
</dbReference>
<feature type="region of interest" description="Disordered" evidence="36">
    <location>
        <begin position="1788"/>
        <end position="1826"/>
    </location>
</feature>
<comment type="similarity">
    <text evidence="33">Belongs to the TRAFAC class myosin-kinesin ATPase superfamily. Kinesin family.</text>
</comment>
<feature type="domain" description="Kinesin motor" evidence="37">
    <location>
        <begin position="79"/>
        <end position="406"/>
    </location>
</feature>
<dbReference type="GO" id="GO:0017056">
    <property type="term" value="F:structural constituent of nuclear pore"/>
    <property type="evidence" value="ECO:0007669"/>
    <property type="project" value="TreeGrafter"/>
</dbReference>
<dbReference type="PROSITE" id="PS00411">
    <property type="entry name" value="KINESIN_MOTOR_1"/>
    <property type="match status" value="1"/>
</dbReference>
<feature type="region of interest" description="Disordered" evidence="36">
    <location>
        <begin position="1655"/>
        <end position="1694"/>
    </location>
</feature>
<evidence type="ECO:0000256" key="31">
    <source>
        <dbReference type="ARBA" id="ARBA00079437"/>
    </source>
</evidence>
<keyword evidence="22" id="KW-0906">Nuclear pore complex</keyword>
<feature type="compositionally biased region" description="Low complexity" evidence="36">
    <location>
        <begin position="2294"/>
        <end position="2303"/>
    </location>
</feature>
<dbReference type="GO" id="GO:0008270">
    <property type="term" value="F:zinc ion binding"/>
    <property type="evidence" value="ECO:0007669"/>
    <property type="project" value="UniProtKB-KW"/>
</dbReference>
<evidence type="ECO:0000256" key="2">
    <source>
        <dbReference type="ARBA" id="ARBA00004126"/>
    </source>
</evidence>
<feature type="compositionally biased region" description="Polar residues" evidence="36">
    <location>
        <begin position="1425"/>
        <end position="1438"/>
    </location>
</feature>
<dbReference type="FunFam" id="4.10.1060.10:FF:000015">
    <property type="entry name" value="Nuclear pore complex protein Nup153"/>
    <property type="match status" value="1"/>
</dbReference>
<keyword evidence="11" id="KW-0677">Repeat</keyword>
<dbReference type="GO" id="GO:0051028">
    <property type="term" value="P:mRNA transport"/>
    <property type="evidence" value="ECO:0007669"/>
    <property type="project" value="UniProtKB-KW"/>
</dbReference>
<dbReference type="Pfam" id="PF00225">
    <property type="entry name" value="Kinesin"/>
    <property type="match status" value="1"/>
</dbReference>
<dbReference type="eggNOG" id="KOG0241">
    <property type="taxonomic scope" value="Eukaryota"/>
</dbReference>
<dbReference type="InterPro" id="IPR019821">
    <property type="entry name" value="Kinesin_motor_CS"/>
</dbReference>
<comment type="similarity">
    <text evidence="28">Belongs to the NUP153 family.</text>
</comment>
<dbReference type="GO" id="GO:0006405">
    <property type="term" value="P:RNA export from nucleus"/>
    <property type="evidence" value="ECO:0007669"/>
    <property type="project" value="TreeGrafter"/>
</dbReference>
<evidence type="ECO:0000256" key="25">
    <source>
        <dbReference type="ARBA" id="ARBA00023212"/>
    </source>
</evidence>
<dbReference type="InterPro" id="IPR026054">
    <property type="entry name" value="Nucleoporin"/>
</dbReference>
<evidence type="ECO:0000256" key="20">
    <source>
        <dbReference type="ARBA" id="ARBA00023054"/>
    </source>
</evidence>
<dbReference type="InterPro" id="IPR036443">
    <property type="entry name" value="Znf_RanBP2_sf"/>
</dbReference>
<dbReference type="FunFam" id="3.40.850.10:FF:000010">
    <property type="entry name" value="Kinesin family member 13A"/>
    <property type="match status" value="1"/>
</dbReference>
<evidence type="ECO:0000256" key="36">
    <source>
        <dbReference type="SAM" id="MobiDB-lite"/>
    </source>
</evidence>
<dbReference type="SUPFAM" id="SSF52540">
    <property type="entry name" value="P-loop containing nucleoside triphosphate hydrolases"/>
    <property type="match status" value="1"/>
</dbReference>
<organism evidence="39 40">
    <name type="scientific">Fukomys damarensis</name>
    <name type="common">Damaraland mole rat</name>
    <name type="synonym">Cryptomys damarensis</name>
    <dbReference type="NCBI Taxonomy" id="885580"/>
    <lineage>
        <taxon>Eukaryota</taxon>
        <taxon>Metazoa</taxon>
        <taxon>Chordata</taxon>
        <taxon>Craniata</taxon>
        <taxon>Vertebrata</taxon>
        <taxon>Euteleostomi</taxon>
        <taxon>Mammalia</taxon>
        <taxon>Eutheria</taxon>
        <taxon>Euarchontoglires</taxon>
        <taxon>Glires</taxon>
        <taxon>Rodentia</taxon>
        <taxon>Hystricomorpha</taxon>
        <taxon>Bathyergidae</taxon>
        <taxon>Fukomys</taxon>
    </lineage>
</organism>
<accession>A0A091DU79</accession>
<feature type="compositionally biased region" description="Polar residues" evidence="36">
    <location>
        <begin position="2012"/>
        <end position="2023"/>
    </location>
</feature>
<keyword evidence="13 34" id="KW-0863">Zinc-finger</keyword>
<feature type="domain" description="RanBP2-type" evidence="38">
    <location>
        <begin position="2645"/>
        <end position="2674"/>
    </location>
</feature>
<dbReference type="PROSITE" id="PS50067">
    <property type="entry name" value="KINESIN_MOTOR_2"/>
    <property type="match status" value="1"/>
</dbReference>
<feature type="compositionally biased region" description="Low complexity" evidence="36">
    <location>
        <begin position="2941"/>
        <end position="2951"/>
    </location>
</feature>
<feature type="compositionally biased region" description="Basic and acidic residues" evidence="36">
    <location>
        <begin position="1561"/>
        <end position="1570"/>
    </location>
</feature>
<evidence type="ECO:0000256" key="19">
    <source>
        <dbReference type="ARBA" id="ARBA00023010"/>
    </source>
</evidence>
<gene>
    <name evidence="39" type="ORF">H920_04814</name>
</gene>
<dbReference type="InterPro" id="IPR022140">
    <property type="entry name" value="Kinesin-like_KIF1-typ"/>
</dbReference>
<keyword evidence="17" id="KW-0832">Ubl conjugation</keyword>
<keyword evidence="21" id="KW-0238">DNA-binding</keyword>
<dbReference type="InterPro" id="IPR018892">
    <property type="entry name" value="Retro-transposon_transp_CS"/>
</dbReference>
<dbReference type="GO" id="GO:0047496">
    <property type="term" value="P:vesicle transport along microtubule"/>
    <property type="evidence" value="ECO:0007669"/>
    <property type="project" value="UniProtKB-ARBA"/>
</dbReference>
<evidence type="ECO:0000256" key="27">
    <source>
        <dbReference type="ARBA" id="ARBA00056504"/>
    </source>
</evidence>
<feature type="compositionally biased region" description="Polar residues" evidence="36">
    <location>
        <begin position="1658"/>
        <end position="1669"/>
    </location>
</feature>
<dbReference type="GO" id="GO:0006606">
    <property type="term" value="P:protein import into nucleus"/>
    <property type="evidence" value="ECO:0007669"/>
    <property type="project" value="TreeGrafter"/>
</dbReference>
<keyword evidence="6" id="KW-0963">Cytoplasm</keyword>
<keyword evidence="7" id="KW-1017">Isopeptide bond</keyword>
<dbReference type="SMART" id="SM00240">
    <property type="entry name" value="FHA"/>
    <property type="match status" value="1"/>
</dbReference>
<dbReference type="InterPro" id="IPR001752">
    <property type="entry name" value="Kinesin_motor_dom"/>
</dbReference>
<feature type="region of interest" description="Disordered" evidence="36">
    <location>
        <begin position="2791"/>
        <end position="2816"/>
    </location>
</feature>
<dbReference type="GO" id="GO:0031965">
    <property type="term" value="C:nuclear membrane"/>
    <property type="evidence" value="ECO:0007669"/>
    <property type="project" value="UniProtKB-SubCell"/>
</dbReference>
<evidence type="ECO:0000256" key="30">
    <source>
        <dbReference type="ARBA" id="ARBA00078197"/>
    </source>
</evidence>
<dbReference type="EMBL" id="KN122054">
    <property type="protein sequence ID" value="KFO33820.1"/>
    <property type="molecule type" value="Genomic_DNA"/>
</dbReference>
<keyword evidence="25" id="KW-0206">Cytoskeleton</keyword>
<keyword evidence="15" id="KW-0862">Zinc</keyword>
<feature type="region of interest" description="Disordered" evidence="36">
    <location>
        <begin position="3157"/>
        <end position="3187"/>
    </location>
</feature>
<feature type="compositionally biased region" description="Polar residues" evidence="36">
    <location>
        <begin position="3159"/>
        <end position="3187"/>
    </location>
</feature>
<evidence type="ECO:0000256" key="18">
    <source>
        <dbReference type="ARBA" id="ARBA00022927"/>
    </source>
</evidence>
<evidence type="ECO:0000256" key="29">
    <source>
        <dbReference type="ARBA" id="ARBA00068609"/>
    </source>
</evidence>
<dbReference type="Proteomes" id="UP000028990">
    <property type="component" value="Unassembled WGS sequence"/>
</dbReference>